<dbReference type="Proteomes" id="UP001062632">
    <property type="component" value="Unassembled WGS sequence"/>
</dbReference>
<keyword evidence="2" id="KW-1185">Reference proteome</keyword>
<accession>A0ABQ0QSB4</accession>
<comment type="caution">
    <text evidence="1">The sequence shown here is derived from an EMBL/GenBank/DDBJ whole genome shotgun (WGS) entry which is preliminary data.</text>
</comment>
<organism evidence="1 2">
    <name type="scientific">Neokomagataea thailandica NBRC 106555</name>
    <dbReference type="NCBI Taxonomy" id="1223520"/>
    <lineage>
        <taxon>Bacteria</taxon>
        <taxon>Pseudomonadati</taxon>
        <taxon>Pseudomonadota</taxon>
        <taxon>Alphaproteobacteria</taxon>
        <taxon>Acetobacterales</taxon>
        <taxon>Acetobacteraceae</taxon>
        <taxon>Neokomagataea</taxon>
    </lineage>
</organism>
<evidence type="ECO:0000313" key="1">
    <source>
        <dbReference type="EMBL" id="GBR54979.1"/>
    </source>
</evidence>
<protein>
    <submittedName>
        <fullName evidence="1">Uncharacterized protein</fullName>
    </submittedName>
</protein>
<gene>
    <name evidence="1" type="ORF">AA106555_1889</name>
</gene>
<proteinExistence type="predicted"/>
<dbReference type="EMBL" id="BAQC01000082">
    <property type="protein sequence ID" value="GBR54979.1"/>
    <property type="molecule type" value="Genomic_DNA"/>
</dbReference>
<name>A0ABQ0QSB4_9PROT</name>
<sequence>MAFSLTFGGFKYLAEKMFYVRCKGVGAWQAARLLKWGSTMREGDAVVCEEI</sequence>
<reference evidence="1 2" key="1">
    <citation type="submission" date="2013-04" db="EMBL/GenBank/DDBJ databases">
        <title>The genome sequencing project of 58 acetic acid bacteria.</title>
        <authorList>
            <person name="Okamoto-Kainuma A."/>
            <person name="Ishikawa M."/>
            <person name="Umino S."/>
            <person name="Koizumi Y."/>
            <person name="Shiwa Y."/>
            <person name="Yoshikawa H."/>
            <person name="Matsutani M."/>
            <person name="Matsushita K."/>
        </authorList>
    </citation>
    <scope>NUCLEOTIDE SEQUENCE [LARGE SCALE GENOMIC DNA]</scope>
    <source>
        <strain evidence="1 2">NBRC 106555</strain>
    </source>
</reference>
<evidence type="ECO:0000313" key="2">
    <source>
        <dbReference type="Proteomes" id="UP001062632"/>
    </source>
</evidence>